<dbReference type="AlphaFoldDB" id="K1L0D8"/>
<accession>K1L0D8</accession>
<dbReference type="Gene3D" id="2.60.40.1180">
    <property type="entry name" value="Golgi alpha-mannosidase II"/>
    <property type="match status" value="1"/>
</dbReference>
<dbReference type="InterPro" id="IPR015237">
    <property type="entry name" value="Alpha-amylase_C_pro"/>
</dbReference>
<feature type="domain" description="Alpha-amylase C-terminal prokaryotic" evidence="1">
    <location>
        <begin position="177"/>
        <end position="212"/>
    </location>
</feature>
<dbReference type="Gene3D" id="3.20.20.80">
    <property type="entry name" value="Glycosidases"/>
    <property type="match status" value="1"/>
</dbReference>
<dbReference type="PATRIC" id="fig|1225176.3.peg.1711"/>
<dbReference type="Proteomes" id="UP000004478">
    <property type="component" value="Unassembled WGS sequence"/>
</dbReference>
<keyword evidence="2" id="KW-0378">Hydrolase</keyword>
<dbReference type="EMBL" id="AMGM01000018">
    <property type="protein sequence ID" value="EKB49820.1"/>
    <property type="molecule type" value="Genomic_DNA"/>
</dbReference>
<dbReference type="SUPFAM" id="SSF51011">
    <property type="entry name" value="Glycosyl hydrolase domain"/>
    <property type="match status" value="1"/>
</dbReference>
<proteinExistence type="predicted"/>
<gene>
    <name evidence="2" type="primary">amyS</name>
    <name evidence="2" type="ORF">B879_01603</name>
</gene>
<reference evidence="2 3" key="1">
    <citation type="journal article" date="2012" name="J. Bacteriol.">
        <title>Draft Genome Sequence of Cecembia lonarensis Strain LW9T, Isolated from Lonar Lake, a Haloalkaline Lake in India.</title>
        <authorList>
            <person name="Shivaji S."/>
            <person name="Ara S."/>
            <person name="Singh A."/>
            <person name="Pinnaka A.K."/>
        </authorList>
    </citation>
    <scope>NUCLEOTIDE SEQUENCE [LARGE SCALE GENOMIC DNA]</scope>
    <source>
        <strain evidence="2 3">LW9</strain>
    </source>
</reference>
<organism evidence="2 3">
    <name type="scientific">Cecembia lonarensis (strain CCUG 58316 / KCTC 22772 / LW9)</name>
    <dbReference type="NCBI Taxonomy" id="1225176"/>
    <lineage>
        <taxon>Bacteria</taxon>
        <taxon>Pseudomonadati</taxon>
        <taxon>Bacteroidota</taxon>
        <taxon>Cytophagia</taxon>
        <taxon>Cytophagales</taxon>
        <taxon>Cyclobacteriaceae</taxon>
        <taxon>Cecembia</taxon>
    </lineage>
</organism>
<dbReference type="InterPro" id="IPR017853">
    <property type="entry name" value="GH"/>
</dbReference>
<dbReference type="GO" id="GO:0004556">
    <property type="term" value="F:alpha-amylase activity"/>
    <property type="evidence" value="ECO:0007669"/>
    <property type="project" value="UniProtKB-EC"/>
</dbReference>
<dbReference type="EC" id="3.2.1.1" evidence="2"/>
<name>K1L0D8_CECL9</name>
<comment type="caution">
    <text evidence="2">The sequence shown here is derived from an EMBL/GenBank/DDBJ whole genome shotgun (WGS) entry which is preliminary data.</text>
</comment>
<protein>
    <submittedName>
        <fullName evidence="2">Alpha-amylase</fullName>
        <ecNumber evidence="2">3.2.1.1</ecNumber>
    </submittedName>
</protein>
<keyword evidence="2" id="KW-0326">Glycosidase</keyword>
<evidence type="ECO:0000259" key="1">
    <source>
        <dbReference type="Pfam" id="PF09154"/>
    </source>
</evidence>
<keyword evidence="3" id="KW-1185">Reference proteome</keyword>
<dbReference type="RefSeq" id="WP_009184638.1">
    <property type="nucleotide sequence ID" value="NZ_AMGM01000018.1"/>
</dbReference>
<evidence type="ECO:0000313" key="3">
    <source>
        <dbReference type="Proteomes" id="UP000004478"/>
    </source>
</evidence>
<dbReference type="OrthoDB" id="9806009at2"/>
<dbReference type="SUPFAM" id="SSF51445">
    <property type="entry name" value="(Trans)glycosidases"/>
    <property type="match status" value="1"/>
</dbReference>
<sequence>MSGYNGAIMLFDVNLHYNFAKASREGSDFDLQTIFDNALVKTYPTLAVTLVSNHDTQPLQALESVVEAWFKPLAYAIILLRRDGYPCVFAADYYGAHYKGIGKDGQEHEIWMSSHQAMIDLFLQTRQKYAYGEQYDYFDHPNCIGWSRSGKKEKPQGMAVLLSNGMDGTKYMETGAPNTTYFDITGHIAELITTNDDGWGKFQCKANSVSVWIPKQD</sequence>
<dbReference type="InterPro" id="IPR013780">
    <property type="entry name" value="Glyco_hydro_b"/>
</dbReference>
<evidence type="ECO:0000313" key="2">
    <source>
        <dbReference type="EMBL" id="EKB49820.1"/>
    </source>
</evidence>
<dbReference type="Pfam" id="PF09154">
    <property type="entry name" value="Alpha-amy_C_pro"/>
    <property type="match status" value="1"/>
</dbReference>